<feature type="transmembrane region" description="Helical" evidence="1">
    <location>
        <begin position="29"/>
        <end position="45"/>
    </location>
</feature>
<feature type="non-terminal residue" evidence="2">
    <location>
        <position position="334"/>
    </location>
</feature>
<feature type="transmembrane region" description="Helical" evidence="1">
    <location>
        <begin position="243"/>
        <end position="273"/>
    </location>
</feature>
<dbReference type="Proteomes" id="UP001171945">
    <property type="component" value="Unassembled WGS sequence"/>
</dbReference>
<accession>A0ABT7VTD7</accession>
<evidence type="ECO:0000313" key="2">
    <source>
        <dbReference type="EMBL" id="MDM8562844.1"/>
    </source>
</evidence>
<dbReference type="EMBL" id="JAUCGM010000314">
    <property type="protein sequence ID" value="MDM8562844.1"/>
    <property type="molecule type" value="Genomic_DNA"/>
</dbReference>
<name>A0ABT7VTD7_9GAMM</name>
<feature type="transmembrane region" description="Helical" evidence="1">
    <location>
        <begin position="106"/>
        <end position="125"/>
    </location>
</feature>
<sequence length="334" mass="37849">MMSIIILIPGFFAAYIAWTQSPHKAFINVFVPVLLFLPTYYSWSVPGLPDPNFQLATISPIVAVWVIRGTPGWRFSFTDFLVLGYAFSIVYSEFLSPPGAPHFQNFVANMIGATIFPYILAKSLIEPAGLREEFAKIFVIVLLFVTVLMLHQSLTGSLTIWQRLLGRFFSGQGWQWSTQYRWGLARAAGPYGHAILAGIVMVVGYRLQRWLEWSNAWPKRLRRLPIPWLPLPIPWLPLSTPKFFTLVLFVGALITLVRGPLSAAVIAAIVLLIGRSKKRWLMVWILVAFLIFVGIPTVSWFVSYASVDPSETETKSHQTVTYRWQLLVNYIEVG</sequence>
<evidence type="ECO:0008006" key="4">
    <source>
        <dbReference type="Google" id="ProtNLM"/>
    </source>
</evidence>
<feature type="transmembrane region" description="Helical" evidence="1">
    <location>
        <begin position="137"/>
        <end position="161"/>
    </location>
</feature>
<evidence type="ECO:0000256" key="1">
    <source>
        <dbReference type="SAM" id="Phobius"/>
    </source>
</evidence>
<comment type="caution">
    <text evidence="2">The sequence shown here is derived from an EMBL/GenBank/DDBJ whole genome shotgun (WGS) entry which is preliminary data.</text>
</comment>
<keyword evidence="3" id="KW-1185">Reference proteome</keyword>
<evidence type="ECO:0000313" key="3">
    <source>
        <dbReference type="Proteomes" id="UP001171945"/>
    </source>
</evidence>
<reference evidence="2" key="1">
    <citation type="submission" date="2023-06" db="EMBL/GenBank/DDBJ databases">
        <title>Uncultivated large filamentous bacteria from sulfidic sediments reveal new species and different genomic features in energy metabolism and defense.</title>
        <authorList>
            <person name="Fonseca A."/>
        </authorList>
    </citation>
    <scope>NUCLEOTIDE SEQUENCE</scope>
    <source>
        <strain evidence="2">HSG4</strain>
    </source>
</reference>
<keyword evidence="1" id="KW-0812">Transmembrane</keyword>
<feature type="transmembrane region" description="Helical" evidence="1">
    <location>
        <begin position="75"/>
        <end position="94"/>
    </location>
</feature>
<protein>
    <recommendedName>
        <fullName evidence="4">O-antigen ligase domain-containing protein</fullName>
    </recommendedName>
</protein>
<organism evidence="2 3">
    <name type="scientific">Candidatus Marithioploca araucensis</name>
    <dbReference type="NCBI Taxonomy" id="70273"/>
    <lineage>
        <taxon>Bacteria</taxon>
        <taxon>Pseudomonadati</taxon>
        <taxon>Pseudomonadota</taxon>
        <taxon>Gammaproteobacteria</taxon>
        <taxon>Thiotrichales</taxon>
        <taxon>Thiotrichaceae</taxon>
        <taxon>Candidatus Marithioploca</taxon>
    </lineage>
</organism>
<keyword evidence="1" id="KW-0472">Membrane</keyword>
<feature type="transmembrane region" description="Helical" evidence="1">
    <location>
        <begin position="280"/>
        <end position="302"/>
    </location>
</feature>
<feature type="transmembrane region" description="Helical" evidence="1">
    <location>
        <begin position="182"/>
        <end position="205"/>
    </location>
</feature>
<keyword evidence="1" id="KW-1133">Transmembrane helix</keyword>
<gene>
    <name evidence="2" type="ORF">QUF54_05765</name>
</gene>
<proteinExistence type="predicted"/>